<gene>
    <name evidence="1" type="ORF">FHR36_007090</name>
</gene>
<protein>
    <submittedName>
        <fullName evidence="1">Uncharacterized protein</fullName>
    </submittedName>
</protein>
<proteinExistence type="predicted"/>
<accession>A0ABT1JA20</accession>
<reference evidence="1 2" key="1">
    <citation type="submission" date="2022-06" db="EMBL/GenBank/DDBJ databases">
        <title>Sequencing the genomes of 1000 actinobacteria strains.</title>
        <authorList>
            <person name="Klenk H.-P."/>
        </authorList>
    </citation>
    <scope>NUCLEOTIDE SEQUENCE [LARGE SCALE GENOMIC DNA]</scope>
    <source>
        <strain evidence="1 2">DSM 41656</strain>
    </source>
</reference>
<organism evidence="1 2">
    <name type="scientific">Kitasatospora paracochleata</name>
    <dbReference type="NCBI Taxonomy" id="58354"/>
    <lineage>
        <taxon>Bacteria</taxon>
        <taxon>Bacillati</taxon>
        <taxon>Actinomycetota</taxon>
        <taxon>Actinomycetes</taxon>
        <taxon>Kitasatosporales</taxon>
        <taxon>Streptomycetaceae</taxon>
        <taxon>Kitasatospora</taxon>
    </lineage>
</organism>
<sequence>MEKAEEVAGDLFAALLKETAEWADDSEQGWVDGLWAMPPGEALTAMEESNCLPGQLAGPAAAALRFLAPHVYGVPG</sequence>
<dbReference type="EMBL" id="JAMZDX010000008">
    <property type="protein sequence ID" value="MCP2313891.1"/>
    <property type="molecule type" value="Genomic_DNA"/>
</dbReference>
<name>A0ABT1JA20_9ACTN</name>
<evidence type="ECO:0000313" key="1">
    <source>
        <dbReference type="EMBL" id="MCP2313891.1"/>
    </source>
</evidence>
<evidence type="ECO:0000313" key="2">
    <source>
        <dbReference type="Proteomes" id="UP001206483"/>
    </source>
</evidence>
<dbReference type="RefSeq" id="WP_253804170.1">
    <property type="nucleotide sequence ID" value="NZ_BAAAUB010000029.1"/>
</dbReference>
<comment type="caution">
    <text evidence="1">The sequence shown here is derived from an EMBL/GenBank/DDBJ whole genome shotgun (WGS) entry which is preliminary data.</text>
</comment>
<keyword evidence="2" id="KW-1185">Reference proteome</keyword>
<dbReference type="Proteomes" id="UP001206483">
    <property type="component" value="Unassembled WGS sequence"/>
</dbReference>